<evidence type="ECO:0000256" key="4">
    <source>
        <dbReference type="ARBA" id="ARBA00023172"/>
    </source>
</evidence>
<dbReference type="PANTHER" id="PTHR33258">
    <property type="entry name" value="TRANSPOSASE INSL FOR INSERTION SEQUENCE ELEMENT IS186A-RELATED"/>
    <property type="match status" value="1"/>
</dbReference>
<evidence type="ECO:0000256" key="1">
    <source>
        <dbReference type="ARBA" id="ARBA00010075"/>
    </source>
</evidence>
<comment type="caution">
    <text evidence="7">The sequence shown here is derived from an EMBL/GenBank/DDBJ whole genome shotgun (WGS) entry which is preliminary data.</text>
</comment>
<evidence type="ECO:0000256" key="2">
    <source>
        <dbReference type="ARBA" id="ARBA00022578"/>
    </source>
</evidence>
<dbReference type="PANTHER" id="PTHR33258:SF1">
    <property type="entry name" value="TRANSPOSASE INSL FOR INSERTION SEQUENCE ELEMENT IS186A-RELATED"/>
    <property type="match status" value="1"/>
</dbReference>
<evidence type="ECO:0000256" key="5">
    <source>
        <dbReference type="SAM" id="MobiDB-lite"/>
    </source>
</evidence>
<keyword evidence="3" id="KW-0238">DNA-binding</keyword>
<accession>A0ABS7DD80</accession>
<evidence type="ECO:0000313" key="7">
    <source>
        <dbReference type="EMBL" id="MBW7477866.1"/>
    </source>
</evidence>
<evidence type="ECO:0000259" key="6">
    <source>
        <dbReference type="Pfam" id="PF01609"/>
    </source>
</evidence>
<feature type="region of interest" description="Disordered" evidence="5">
    <location>
        <begin position="371"/>
        <end position="396"/>
    </location>
</feature>
<dbReference type="Gene3D" id="3.90.350.10">
    <property type="entry name" value="Transposase Inhibitor Protein From Tn5, Chain A, domain 1"/>
    <property type="match status" value="1"/>
</dbReference>
<keyword evidence="2" id="KW-0815">Transposition</keyword>
<sequence length="403" mass="46930">MPTIVSKNLVIRQVIGEFVSHIPPLWQDAYAKKLFTWNTSLLYLFGILQQCRSVGSIAGYLASTPWMQKWTDLESIDPSALNRRLNDLPTDMLKQIFVELIAKYASDYGLPQPMKHLGALAAVDASSITLGKVRGEWAYQQRGQNAVKLHVRLDLTGESSGVPSRVVLSTATVADLDKEVTSVLLKERQVTYLLDRGYLDYRQYITWSQKNIRFVARIKANSKMKVIRKQAPLASNVEQDAVVEFAHPDTGACEQLRLIVYTYVDAKGKRHRVRVLTNRWDVSAEDVSQMYRYRWKVELFFKFMKQQLGLKKMYSAKPQAVWNQIYLHLIAYMLLEHCRQQVKPTYKRGEWIRLLRAYLEQPWATLLKHLQKPKQRTSRGRRKKGGRPRKHPKRLKPKRILYW</sequence>
<name>A0ABS7DD80_9BACL</name>
<keyword evidence="4" id="KW-0233">DNA recombination</keyword>
<dbReference type="Pfam" id="PF01609">
    <property type="entry name" value="DDE_Tnp_1"/>
    <property type="match status" value="1"/>
</dbReference>
<dbReference type="SUPFAM" id="SSF53098">
    <property type="entry name" value="Ribonuclease H-like"/>
    <property type="match status" value="1"/>
</dbReference>
<organism evidence="7 8">
    <name type="scientific">Paenibacillus oenotherae</name>
    <dbReference type="NCBI Taxonomy" id="1435645"/>
    <lineage>
        <taxon>Bacteria</taxon>
        <taxon>Bacillati</taxon>
        <taxon>Bacillota</taxon>
        <taxon>Bacilli</taxon>
        <taxon>Bacillales</taxon>
        <taxon>Paenibacillaceae</taxon>
        <taxon>Paenibacillus</taxon>
    </lineage>
</organism>
<dbReference type="InterPro" id="IPR002559">
    <property type="entry name" value="Transposase_11"/>
</dbReference>
<dbReference type="NCBIfam" id="NF033592">
    <property type="entry name" value="transpos_IS4_1"/>
    <property type="match status" value="1"/>
</dbReference>
<dbReference type="InterPro" id="IPR047952">
    <property type="entry name" value="Transpos_IS4"/>
</dbReference>
<evidence type="ECO:0000256" key="3">
    <source>
        <dbReference type="ARBA" id="ARBA00023125"/>
    </source>
</evidence>
<keyword evidence="8" id="KW-1185">Reference proteome</keyword>
<reference evidence="7 8" key="1">
    <citation type="submission" date="2021-07" db="EMBL/GenBank/DDBJ databases">
        <title>Paenibacillus radiodurans sp. nov., isolated from the southeastern edge of Tengger Desert.</title>
        <authorList>
            <person name="Zhang G."/>
        </authorList>
    </citation>
    <scope>NUCLEOTIDE SEQUENCE [LARGE SCALE GENOMIC DNA]</scope>
    <source>
        <strain evidence="7 8">DT7-4</strain>
    </source>
</reference>
<evidence type="ECO:0000313" key="8">
    <source>
        <dbReference type="Proteomes" id="UP000812277"/>
    </source>
</evidence>
<feature type="domain" description="Transposase IS4-like" evidence="6">
    <location>
        <begin position="121"/>
        <end position="334"/>
    </location>
</feature>
<gene>
    <name evidence="7" type="ORF">K0T92_24460</name>
</gene>
<comment type="similarity">
    <text evidence="1">Belongs to the transposase 11 family.</text>
</comment>
<proteinExistence type="inferred from homology"/>
<dbReference type="Proteomes" id="UP000812277">
    <property type="component" value="Unassembled WGS sequence"/>
</dbReference>
<dbReference type="RefSeq" id="WP_219875249.1">
    <property type="nucleotide sequence ID" value="NZ_JAHZIJ010000057.1"/>
</dbReference>
<dbReference type="EMBL" id="JAHZIJ010000057">
    <property type="protein sequence ID" value="MBW7477866.1"/>
    <property type="molecule type" value="Genomic_DNA"/>
</dbReference>
<dbReference type="InterPro" id="IPR012337">
    <property type="entry name" value="RNaseH-like_sf"/>
</dbReference>
<protein>
    <submittedName>
        <fullName evidence="7">IS4 family transposase</fullName>
    </submittedName>
</protein>